<accession>A0A7X0CDM9</accession>
<dbReference type="Proteomes" id="UP000540787">
    <property type="component" value="Unassembled WGS sequence"/>
</dbReference>
<reference evidence="1 2" key="1">
    <citation type="submission" date="2020-08" db="EMBL/GenBank/DDBJ databases">
        <title>The Agave Microbiome: Exploring the role of microbial communities in plant adaptations to desert environments.</title>
        <authorList>
            <person name="Partida-Martinez L.P."/>
        </authorList>
    </citation>
    <scope>NUCLEOTIDE SEQUENCE [LARGE SCALE GENOMIC DNA]</scope>
    <source>
        <strain evidence="1 2">AT3.2</strain>
    </source>
</reference>
<protein>
    <recommendedName>
        <fullName evidence="3">Phosphohydrolase</fullName>
    </recommendedName>
</protein>
<evidence type="ECO:0000313" key="1">
    <source>
        <dbReference type="EMBL" id="MBB6133615.1"/>
    </source>
</evidence>
<dbReference type="AlphaFoldDB" id="A0A7X0CDM9"/>
<proteinExistence type="predicted"/>
<dbReference type="Gene3D" id="1.10.3210.10">
    <property type="entry name" value="Hypothetical protein af1432"/>
    <property type="match status" value="1"/>
</dbReference>
<evidence type="ECO:0000313" key="2">
    <source>
        <dbReference type="Proteomes" id="UP000540787"/>
    </source>
</evidence>
<gene>
    <name evidence="1" type="ORF">HD842_001726</name>
</gene>
<evidence type="ECO:0008006" key="3">
    <source>
        <dbReference type="Google" id="ProtNLM"/>
    </source>
</evidence>
<keyword evidence="2" id="KW-1185">Reference proteome</keyword>
<organism evidence="1 2">
    <name type="scientific">Massilia aurea</name>
    <dbReference type="NCBI Taxonomy" id="373040"/>
    <lineage>
        <taxon>Bacteria</taxon>
        <taxon>Pseudomonadati</taxon>
        <taxon>Pseudomonadota</taxon>
        <taxon>Betaproteobacteria</taxon>
        <taxon>Burkholderiales</taxon>
        <taxon>Oxalobacteraceae</taxon>
        <taxon>Telluria group</taxon>
        <taxon>Massilia</taxon>
    </lineage>
</organism>
<comment type="caution">
    <text evidence="1">The sequence shown here is derived from an EMBL/GenBank/DDBJ whole genome shotgun (WGS) entry which is preliminary data.</text>
</comment>
<dbReference type="SUPFAM" id="SSF109604">
    <property type="entry name" value="HD-domain/PDEase-like"/>
    <property type="match status" value="1"/>
</dbReference>
<name>A0A7X0CDM9_9BURK</name>
<sequence>MHLSSSPVPQGATPDTTTRAWVRMPSGRRLDLLDPTPFDWDDADLALGLARTYRWGGHSAWPLPLSVAQHSISVMLLRRAATPSLSPLDELRELLHDAEEGLLGFDAISVIKPFLGDAFRALTQRLEHMVFLRYGLPAWDAKSHAAHKKADRLAAASEAVHVAGWSAEEVRRTLKIRAAILPEDPLTRYYDCAPWEPWPPALACERFLRELERLTGAAGTASVKPASIKPAP</sequence>
<dbReference type="EMBL" id="JACHBX010000001">
    <property type="protein sequence ID" value="MBB6133615.1"/>
    <property type="molecule type" value="Genomic_DNA"/>
</dbReference>